<accession>A0A8D5JGB8</accession>
<dbReference type="FunFam" id="3.30.63.10:FF:000002">
    <property type="entry name" value="Guanylate kinase 1"/>
    <property type="match status" value="1"/>
</dbReference>
<feature type="binding site" evidence="9">
    <location>
        <begin position="11"/>
        <end position="18"/>
    </location>
    <ligand>
        <name>ATP</name>
        <dbReference type="ChEBI" id="CHEBI:30616"/>
    </ligand>
</feature>
<evidence type="ECO:0000313" key="11">
    <source>
        <dbReference type="EMBL" id="BCL59884.1"/>
    </source>
</evidence>
<dbReference type="PANTHER" id="PTHR23117">
    <property type="entry name" value="GUANYLATE KINASE-RELATED"/>
    <property type="match status" value="1"/>
</dbReference>
<evidence type="ECO:0000256" key="2">
    <source>
        <dbReference type="ARBA" id="ARBA00012961"/>
    </source>
</evidence>
<evidence type="ECO:0000256" key="6">
    <source>
        <dbReference type="ARBA" id="ARBA00022777"/>
    </source>
</evidence>
<dbReference type="Proteomes" id="UP000826725">
    <property type="component" value="Chromosome"/>
</dbReference>
<evidence type="ECO:0000313" key="12">
    <source>
        <dbReference type="Proteomes" id="UP000826725"/>
    </source>
</evidence>
<evidence type="ECO:0000256" key="4">
    <source>
        <dbReference type="ARBA" id="ARBA00022679"/>
    </source>
</evidence>
<evidence type="ECO:0000259" key="10">
    <source>
        <dbReference type="PROSITE" id="PS50052"/>
    </source>
</evidence>
<dbReference type="EMBL" id="AP024086">
    <property type="protein sequence ID" value="BCL59884.1"/>
    <property type="molecule type" value="Genomic_DNA"/>
</dbReference>
<comment type="function">
    <text evidence="9">Essential for recycling GMP and indirectly, cGMP.</text>
</comment>
<dbReference type="AlphaFoldDB" id="A0A8D5JGB8"/>
<comment type="catalytic activity">
    <reaction evidence="9">
        <text>GMP + ATP = GDP + ADP</text>
        <dbReference type="Rhea" id="RHEA:20780"/>
        <dbReference type="ChEBI" id="CHEBI:30616"/>
        <dbReference type="ChEBI" id="CHEBI:58115"/>
        <dbReference type="ChEBI" id="CHEBI:58189"/>
        <dbReference type="ChEBI" id="CHEBI:456216"/>
        <dbReference type="EC" id="2.7.4.8"/>
    </reaction>
</comment>
<dbReference type="GO" id="GO:0004385">
    <property type="term" value="F:GMP kinase activity"/>
    <property type="evidence" value="ECO:0007669"/>
    <property type="project" value="UniProtKB-UniRule"/>
</dbReference>
<evidence type="ECO:0000256" key="5">
    <source>
        <dbReference type="ARBA" id="ARBA00022741"/>
    </source>
</evidence>
<dbReference type="RefSeq" id="WP_228856061.1">
    <property type="nucleotide sequence ID" value="NZ_AP024086.1"/>
</dbReference>
<dbReference type="SMART" id="SM00072">
    <property type="entry name" value="GuKc"/>
    <property type="match status" value="1"/>
</dbReference>
<dbReference type="GO" id="GO:0005524">
    <property type="term" value="F:ATP binding"/>
    <property type="evidence" value="ECO:0007669"/>
    <property type="project" value="UniProtKB-UniRule"/>
</dbReference>
<reference evidence="11" key="1">
    <citation type="submission" date="2020-09" db="EMBL/GenBank/DDBJ databases">
        <title>Desulfogranum mesoprofundum gen. nov., sp. nov., a novel mesophilic, sulfate-reducing chemolithoautotroph isolated from a deep-sea hydrothermal vent chimney in the Suiyo Seamount.</title>
        <authorList>
            <person name="Hashimoto Y."/>
            <person name="Nakagawa S."/>
        </authorList>
    </citation>
    <scope>NUCLEOTIDE SEQUENCE</scope>
    <source>
        <strain evidence="11">KT2</strain>
    </source>
</reference>
<evidence type="ECO:0000256" key="9">
    <source>
        <dbReference type="HAMAP-Rule" id="MF_00328"/>
    </source>
</evidence>
<gene>
    <name evidence="9 11" type="primary">gmk</name>
    <name evidence="11" type="ORF">DGMP_05770</name>
</gene>
<comment type="similarity">
    <text evidence="1 9">Belongs to the guanylate kinase family.</text>
</comment>
<dbReference type="PANTHER" id="PTHR23117:SF13">
    <property type="entry name" value="GUANYLATE KINASE"/>
    <property type="match status" value="1"/>
</dbReference>
<proteinExistence type="inferred from homology"/>
<dbReference type="InterPro" id="IPR008144">
    <property type="entry name" value="Guanylate_kin-like_dom"/>
</dbReference>
<keyword evidence="12" id="KW-1185">Reference proteome</keyword>
<dbReference type="KEGG" id="dbk:DGMP_05770"/>
<name>A0A8D5JGB8_9BACT</name>
<dbReference type="Pfam" id="PF00625">
    <property type="entry name" value="Guanylate_kin"/>
    <property type="match status" value="1"/>
</dbReference>
<keyword evidence="7 9" id="KW-0067">ATP-binding</keyword>
<dbReference type="InterPro" id="IPR008145">
    <property type="entry name" value="GK/Ca_channel_bsu"/>
</dbReference>
<dbReference type="InterPro" id="IPR017665">
    <property type="entry name" value="Guanylate_kinase"/>
</dbReference>
<evidence type="ECO:0000256" key="7">
    <source>
        <dbReference type="ARBA" id="ARBA00022840"/>
    </source>
</evidence>
<keyword evidence="4 9" id="KW-0808">Transferase</keyword>
<dbReference type="GO" id="GO:0005829">
    <property type="term" value="C:cytosol"/>
    <property type="evidence" value="ECO:0007669"/>
    <property type="project" value="TreeGrafter"/>
</dbReference>
<dbReference type="InterPro" id="IPR020590">
    <property type="entry name" value="Guanylate_kinase_CS"/>
</dbReference>
<evidence type="ECO:0000256" key="3">
    <source>
        <dbReference type="ARBA" id="ARBA00016296"/>
    </source>
</evidence>
<dbReference type="HAMAP" id="MF_00328">
    <property type="entry name" value="Guanylate_kinase"/>
    <property type="match status" value="1"/>
</dbReference>
<evidence type="ECO:0000256" key="1">
    <source>
        <dbReference type="ARBA" id="ARBA00005790"/>
    </source>
</evidence>
<dbReference type="EC" id="2.7.4.8" evidence="2 9"/>
<dbReference type="PROSITE" id="PS50052">
    <property type="entry name" value="GUANYLATE_KINASE_2"/>
    <property type="match status" value="1"/>
</dbReference>
<feature type="domain" description="Guanylate kinase-like" evidence="10">
    <location>
        <begin position="4"/>
        <end position="183"/>
    </location>
</feature>
<organism evidence="11 12">
    <name type="scientific">Desulfomarina profundi</name>
    <dbReference type="NCBI Taxonomy" id="2772557"/>
    <lineage>
        <taxon>Bacteria</taxon>
        <taxon>Pseudomonadati</taxon>
        <taxon>Thermodesulfobacteriota</taxon>
        <taxon>Desulfobulbia</taxon>
        <taxon>Desulfobulbales</taxon>
        <taxon>Desulfobulbaceae</taxon>
        <taxon>Desulfomarina</taxon>
    </lineage>
</organism>
<comment type="subcellular location">
    <subcellularLocation>
        <location evidence="9">Cytoplasm</location>
    </subcellularLocation>
</comment>
<keyword evidence="6 9" id="KW-0418">Kinase</keyword>
<keyword evidence="5 9" id="KW-0547">Nucleotide-binding</keyword>
<dbReference type="CDD" id="cd00071">
    <property type="entry name" value="GMPK"/>
    <property type="match status" value="1"/>
</dbReference>
<evidence type="ECO:0000256" key="8">
    <source>
        <dbReference type="ARBA" id="ARBA00030128"/>
    </source>
</evidence>
<dbReference type="PROSITE" id="PS00856">
    <property type="entry name" value="GUANYLATE_KINASE_1"/>
    <property type="match status" value="1"/>
</dbReference>
<protein>
    <recommendedName>
        <fullName evidence="3 9">Guanylate kinase</fullName>
        <ecNumber evidence="2 9">2.7.4.8</ecNumber>
    </recommendedName>
    <alternativeName>
        <fullName evidence="8 9">GMP kinase</fullName>
    </alternativeName>
</protein>
<sequence>MKKGRLFVISAPSGAGKTTILKRVITRIPRLVFSISHTTRRPRPGEVDGRDYYFTDRTRFLEMVEQNRFLEYAEVHANHYGTSREGVDEQLGKGMDVILDIDVQGAAILRKSGSVDGAHVFIAPPGLAELERRLRSRGTESEEQLLVRLANAEKEMRAAGEYDYLIVNNQLDEAVDLLCSIIVAERARFFRLPSGEAVKGILE</sequence>
<dbReference type="NCBIfam" id="TIGR03263">
    <property type="entry name" value="guanyl_kin"/>
    <property type="match status" value="1"/>
</dbReference>
<keyword evidence="9" id="KW-0963">Cytoplasm</keyword>